<feature type="non-terminal residue" evidence="1">
    <location>
        <position position="253"/>
    </location>
</feature>
<sequence length="253" mass="26834">MPSPESSAPASPVDGQHQQQHMAVDWNDPEPLEEQTVARLMRFLGAAHVGRAVPRQISLVSADYTCSFDPSDSDGVSDDADDAGAVPQCEPVQDHDSQPLPLPPQSRSRSQSPMNMDTGDSSADATSEEEGGAPDRPSSPMERDGVQDEPGSPMEEGELVSDDESDEAASVAADEPVDVEPRPRKRVAPELISTELSGYDAESIADSDPGEPPVPSLPAGEARETLAELFRSAAGQQRGARHRPERPALPARG</sequence>
<name>A0ACC1JJE6_9FUNG</name>
<keyword evidence="2" id="KW-1185">Reference proteome</keyword>
<proteinExistence type="predicted"/>
<protein>
    <submittedName>
        <fullName evidence="1">Uncharacterized protein</fullName>
    </submittedName>
</protein>
<evidence type="ECO:0000313" key="2">
    <source>
        <dbReference type="Proteomes" id="UP001140234"/>
    </source>
</evidence>
<gene>
    <name evidence="1" type="ORF">IWQ57_006551</name>
</gene>
<reference evidence="1" key="1">
    <citation type="submission" date="2022-07" db="EMBL/GenBank/DDBJ databases">
        <title>Phylogenomic reconstructions and comparative analyses of Kickxellomycotina fungi.</title>
        <authorList>
            <person name="Reynolds N.K."/>
            <person name="Stajich J.E."/>
            <person name="Barry K."/>
            <person name="Grigoriev I.V."/>
            <person name="Crous P."/>
            <person name="Smith M.E."/>
        </authorList>
    </citation>
    <scope>NUCLEOTIDE SEQUENCE</scope>
    <source>
        <strain evidence="1">CBS 109366</strain>
    </source>
</reference>
<dbReference type="EMBL" id="JANBUJ010003784">
    <property type="protein sequence ID" value="KAJ2759449.1"/>
    <property type="molecule type" value="Genomic_DNA"/>
</dbReference>
<evidence type="ECO:0000313" key="1">
    <source>
        <dbReference type="EMBL" id="KAJ2759449.1"/>
    </source>
</evidence>
<organism evidence="1 2">
    <name type="scientific">Coemansia nantahalensis</name>
    <dbReference type="NCBI Taxonomy" id="2789366"/>
    <lineage>
        <taxon>Eukaryota</taxon>
        <taxon>Fungi</taxon>
        <taxon>Fungi incertae sedis</taxon>
        <taxon>Zoopagomycota</taxon>
        <taxon>Kickxellomycotina</taxon>
        <taxon>Kickxellomycetes</taxon>
        <taxon>Kickxellales</taxon>
        <taxon>Kickxellaceae</taxon>
        <taxon>Coemansia</taxon>
    </lineage>
</organism>
<dbReference type="Proteomes" id="UP001140234">
    <property type="component" value="Unassembled WGS sequence"/>
</dbReference>
<comment type="caution">
    <text evidence="1">The sequence shown here is derived from an EMBL/GenBank/DDBJ whole genome shotgun (WGS) entry which is preliminary data.</text>
</comment>
<accession>A0ACC1JJE6</accession>